<feature type="non-terminal residue" evidence="7">
    <location>
        <position position="1"/>
    </location>
</feature>
<keyword evidence="3" id="KW-0808">Transferase</keyword>
<dbReference type="InterPro" id="IPR015824">
    <property type="entry name" value="Phosphoglycerate_kinase_N"/>
</dbReference>
<protein>
    <recommendedName>
        <fullName evidence="2">phosphoglycerate kinase</fullName>
        <ecNumber evidence="2">2.7.2.3</ecNumber>
    </recommendedName>
</protein>
<evidence type="ECO:0000256" key="3">
    <source>
        <dbReference type="ARBA" id="ARBA00022679"/>
    </source>
</evidence>
<dbReference type="GO" id="GO:0043531">
    <property type="term" value="F:ADP binding"/>
    <property type="evidence" value="ECO:0007669"/>
    <property type="project" value="TreeGrafter"/>
</dbReference>
<dbReference type="AlphaFoldDB" id="A0A0F8ZLL0"/>
<dbReference type="InterPro" id="IPR036043">
    <property type="entry name" value="Phosphoglycerate_kinase_sf"/>
</dbReference>
<organism evidence="7">
    <name type="scientific">marine sediment metagenome</name>
    <dbReference type="NCBI Taxonomy" id="412755"/>
    <lineage>
        <taxon>unclassified sequences</taxon>
        <taxon>metagenomes</taxon>
        <taxon>ecological metagenomes</taxon>
    </lineage>
</organism>
<dbReference type="PRINTS" id="PR00477">
    <property type="entry name" value="PHGLYCKINASE"/>
</dbReference>
<dbReference type="GO" id="GO:0005829">
    <property type="term" value="C:cytosol"/>
    <property type="evidence" value="ECO:0007669"/>
    <property type="project" value="TreeGrafter"/>
</dbReference>
<sequence length="268" mass="28462">NDPGFAKTLAEYADVYVNDAFGTAHRAHASTEGIAHYLPAVAGFLMEKEINFLGRLMHQPEQPYMAIIGGAKVSTKIGVLEKLIDKVGALIIGGGMAYTFLKAKGFEVGRSIVETGKVNLAFELIKKADEKGIKLLLPLDHIVTDNIEEDGKTRIVDTNAIPESMIGVDIGPKTIRAYKKEIKHGKTVLWNGPMGIFEIEKFSKGTNQIARALAACAGITVVGGGDSVAAVNKIGVADKISHVSTGGGASLELLEGRELPGIKALQDL</sequence>
<accession>A0A0F8ZLL0</accession>
<evidence type="ECO:0000256" key="5">
    <source>
        <dbReference type="ARBA" id="ARBA00022777"/>
    </source>
</evidence>
<name>A0A0F8ZLL0_9ZZZZ</name>
<dbReference type="Pfam" id="PF00162">
    <property type="entry name" value="PGK"/>
    <property type="match status" value="1"/>
</dbReference>
<dbReference type="InterPro" id="IPR001576">
    <property type="entry name" value="Phosphoglycerate_kinase"/>
</dbReference>
<dbReference type="EC" id="2.7.2.3" evidence="2"/>
<dbReference type="Gene3D" id="3.40.50.1260">
    <property type="entry name" value="Phosphoglycerate kinase, N-terminal domain"/>
    <property type="match status" value="2"/>
</dbReference>
<evidence type="ECO:0000256" key="6">
    <source>
        <dbReference type="ARBA" id="ARBA00022840"/>
    </source>
</evidence>
<keyword evidence="6" id="KW-0067">ATP-binding</keyword>
<evidence type="ECO:0000256" key="4">
    <source>
        <dbReference type="ARBA" id="ARBA00022741"/>
    </source>
</evidence>
<comment type="caution">
    <text evidence="7">The sequence shown here is derived from an EMBL/GenBank/DDBJ whole genome shotgun (WGS) entry which is preliminary data.</text>
</comment>
<evidence type="ECO:0000256" key="2">
    <source>
        <dbReference type="ARBA" id="ARBA00013061"/>
    </source>
</evidence>
<dbReference type="EMBL" id="LAZR01050653">
    <property type="protein sequence ID" value="KKK86885.1"/>
    <property type="molecule type" value="Genomic_DNA"/>
</dbReference>
<dbReference type="FunFam" id="3.40.50.1260:FF:000007">
    <property type="entry name" value="Phosphoglycerate kinase"/>
    <property type="match status" value="1"/>
</dbReference>
<keyword evidence="4" id="KW-0547">Nucleotide-binding</keyword>
<dbReference type="GO" id="GO:0006094">
    <property type="term" value="P:gluconeogenesis"/>
    <property type="evidence" value="ECO:0007669"/>
    <property type="project" value="TreeGrafter"/>
</dbReference>
<dbReference type="PANTHER" id="PTHR11406">
    <property type="entry name" value="PHOSPHOGLYCERATE KINASE"/>
    <property type="match status" value="1"/>
</dbReference>
<comment type="catalytic activity">
    <reaction evidence="1">
        <text>(2R)-3-phosphoglycerate + ATP = (2R)-3-phospho-glyceroyl phosphate + ADP</text>
        <dbReference type="Rhea" id="RHEA:14801"/>
        <dbReference type="ChEBI" id="CHEBI:30616"/>
        <dbReference type="ChEBI" id="CHEBI:57604"/>
        <dbReference type="ChEBI" id="CHEBI:58272"/>
        <dbReference type="ChEBI" id="CHEBI:456216"/>
        <dbReference type="EC" id="2.7.2.3"/>
    </reaction>
</comment>
<keyword evidence="5" id="KW-0418">Kinase</keyword>
<dbReference type="GO" id="GO:0004618">
    <property type="term" value="F:phosphoglycerate kinase activity"/>
    <property type="evidence" value="ECO:0007669"/>
    <property type="project" value="UniProtKB-EC"/>
</dbReference>
<evidence type="ECO:0000313" key="7">
    <source>
        <dbReference type="EMBL" id="KKK86885.1"/>
    </source>
</evidence>
<dbReference type="GO" id="GO:0005524">
    <property type="term" value="F:ATP binding"/>
    <property type="evidence" value="ECO:0007669"/>
    <property type="project" value="UniProtKB-KW"/>
</dbReference>
<dbReference type="PANTHER" id="PTHR11406:SF23">
    <property type="entry name" value="PHOSPHOGLYCERATE KINASE 1, CHLOROPLASTIC-RELATED"/>
    <property type="match status" value="1"/>
</dbReference>
<dbReference type="SUPFAM" id="SSF53748">
    <property type="entry name" value="Phosphoglycerate kinase"/>
    <property type="match status" value="1"/>
</dbReference>
<reference evidence="7" key="1">
    <citation type="journal article" date="2015" name="Nature">
        <title>Complex archaea that bridge the gap between prokaryotes and eukaryotes.</title>
        <authorList>
            <person name="Spang A."/>
            <person name="Saw J.H."/>
            <person name="Jorgensen S.L."/>
            <person name="Zaremba-Niedzwiedzka K."/>
            <person name="Martijn J."/>
            <person name="Lind A.E."/>
            <person name="van Eijk R."/>
            <person name="Schleper C."/>
            <person name="Guy L."/>
            <person name="Ettema T.J."/>
        </authorList>
    </citation>
    <scope>NUCLEOTIDE SEQUENCE</scope>
</reference>
<gene>
    <name evidence="7" type="ORF">LCGC14_2758780</name>
</gene>
<dbReference type="GO" id="GO:0006096">
    <property type="term" value="P:glycolytic process"/>
    <property type="evidence" value="ECO:0007669"/>
    <property type="project" value="InterPro"/>
</dbReference>
<proteinExistence type="predicted"/>
<evidence type="ECO:0000256" key="1">
    <source>
        <dbReference type="ARBA" id="ARBA00000642"/>
    </source>
</evidence>